<dbReference type="InterPro" id="IPR008271">
    <property type="entry name" value="Ser/Thr_kinase_AS"/>
</dbReference>
<dbReference type="PANTHER" id="PTHR44329">
    <property type="entry name" value="SERINE/THREONINE-PROTEIN KINASE TNNI3K-RELATED"/>
    <property type="match status" value="1"/>
</dbReference>
<dbReference type="Pfam" id="PF00069">
    <property type="entry name" value="Pkinase"/>
    <property type="match status" value="1"/>
</dbReference>
<name>A0AAD7JWA0_9AGAR</name>
<dbReference type="InterPro" id="IPR011009">
    <property type="entry name" value="Kinase-like_dom_sf"/>
</dbReference>
<accession>A0AAD7JWA0</accession>
<proteinExistence type="predicted"/>
<sequence length="233" mass="26424">QQLKREANLWRSVKHEHVVPFIGVCDDISRWPCLISPLYKHGHVGNFLRKNPTVNRETLVLGVASGLEYLHDRDVIHGDLKVANVLVDKHGVPRIGDFGISKILNRRGFTTLSVGTPPYMAPELFYVLNNPEKQVHPTTTKSSDVYSFGLLALEILTSEPPRGRPARQFIIAEQIPGLRPKRADYERYVKVPETTWAKLDQCWEVEPDDRPTISELRLQLSAAFNDTTPGRNI</sequence>
<dbReference type="PIRSF" id="PIRSF000654">
    <property type="entry name" value="Integrin-linked_kinase"/>
    <property type="match status" value="1"/>
</dbReference>
<keyword evidence="1" id="KW-0808">Transferase</keyword>
<dbReference type="EMBL" id="JARKIB010000013">
    <property type="protein sequence ID" value="KAJ7773118.1"/>
    <property type="molecule type" value="Genomic_DNA"/>
</dbReference>
<dbReference type="GO" id="GO:0004674">
    <property type="term" value="F:protein serine/threonine kinase activity"/>
    <property type="evidence" value="ECO:0007669"/>
    <property type="project" value="TreeGrafter"/>
</dbReference>
<dbReference type="InterPro" id="IPR051681">
    <property type="entry name" value="Ser/Thr_Kinases-Pseudokinases"/>
</dbReference>
<dbReference type="SMART" id="SM00220">
    <property type="entry name" value="S_TKc"/>
    <property type="match status" value="1"/>
</dbReference>
<keyword evidence="3 6" id="KW-0418">Kinase</keyword>
<organism evidence="6 7">
    <name type="scientific">Mycena metata</name>
    <dbReference type="NCBI Taxonomy" id="1033252"/>
    <lineage>
        <taxon>Eukaryota</taxon>
        <taxon>Fungi</taxon>
        <taxon>Dikarya</taxon>
        <taxon>Basidiomycota</taxon>
        <taxon>Agaricomycotina</taxon>
        <taxon>Agaricomycetes</taxon>
        <taxon>Agaricomycetidae</taxon>
        <taxon>Agaricales</taxon>
        <taxon>Marasmiineae</taxon>
        <taxon>Mycenaceae</taxon>
        <taxon>Mycena</taxon>
    </lineage>
</organism>
<dbReference type="PANTHER" id="PTHR44329:SF288">
    <property type="entry name" value="MITOGEN-ACTIVATED PROTEIN KINASE KINASE KINASE 20"/>
    <property type="match status" value="1"/>
</dbReference>
<feature type="domain" description="Protein kinase" evidence="5">
    <location>
        <begin position="1"/>
        <end position="224"/>
    </location>
</feature>
<dbReference type="SUPFAM" id="SSF56112">
    <property type="entry name" value="Protein kinase-like (PK-like)"/>
    <property type="match status" value="1"/>
</dbReference>
<evidence type="ECO:0000256" key="1">
    <source>
        <dbReference type="ARBA" id="ARBA00022679"/>
    </source>
</evidence>
<dbReference type="Proteomes" id="UP001215598">
    <property type="component" value="Unassembled WGS sequence"/>
</dbReference>
<dbReference type="PROSITE" id="PS50011">
    <property type="entry name" value="PROTEIN_KINASE_DOM"/>
    <property type="match status" value="1"/>
</dbReference>
<dbReference type="PROSITE" id="PS00108">
    <property type="entry name" value="PROTEIN_KINASE_ST"/>
    <property type="match status" value="1"/>
</dbReference>
<evidence type="ECO:0000313" key="6">
    <source>
        <dbReference type="EMBL" id="KAJ7773118.1"/>
    </source>
</evidence>
<evidence type="ECO:0000256" key="3">
    <source>
        <dbReference type="ARBA" id="ARBA00022777"/>
    </source>
</evidence>
<dbReference type="AlphaFoldDB" id="A0AAD7JWA0"/>
<evidence type="ECO:0000313" key="7">
    <source>
        <dbReference type="Proteomes" id="UP001215598"/>
    </source>
</evidence>
<gene>
    <name evidence="6" type="ORF">B0H16DRAFT_1304606</name>
</gene>
<dbReference type="InterPro" id="IPR000719">
    <property type="entry name" value="Prot_kinase_dom"/>
</dbReference>
<evidence type="ECO:0000256" key="4">
    <source>
        <dbReference type="ARBA" id="ARBA00022840"/>
    </source>
</evidence>
<reference evidence="6" key="1">
    <citation type="submission" date="2023-03" db="EMBL/GenBank/DDBJ databases">
        <title>Massive genome expansion in bonnet fungi (Mycena s.s.) driven by repeated elements and novel gene families across ecological guilds.</title>
        <authorList>
            <consortium name="Lawrence Berkeley National Laboratory"/>
            <person name="Harder C.B."/>
            <person name="Miyauchi S."/>
            <person name="Viragh M."/>
            <person name="Kuo A."/>
            <person name="Thoen E."/>
            <person name="Andreopoulos B."/>
            <person name="Lu D."/>
            <person name="Skrede I."/>
            <person name="Drula E."/>
            <person name="Henrissat B."/>
            <person name="Morin E."/>
            <person name="Kohler A."/>
            <person name="Barry K."/>
            <person name="LaButti K."/>
            <person name="Morin E."/>
            <person name="Salamov A."/>
            <person name="Lipzen A."/>
            <person name="Mereny Z."/>
            <person name="Hegedus B."/>
            <person name="Baldrian P."/>
            <person name="Stursova M."/>
            <person name="Weitz H."/>
            <person name="Taylor A."/>
            <person name="Grigoriev I.V."/>
            <person name="Nagy L.G."/>
            <person name="Martin F."/>
            <person name="Kauserud H."/>
        </authorList>
    </citation>
    <scope>NUCLEOTIDE SEQUENCE</scope>
    <source>
        <strain evidence="6">CBHHK182m</strain>
    </source>
</reference>
<dbReference type="Gene3D" id="1.10.510.10">
    <property type="entry name" value="Transferase(Phosphotransferase) domain 1"/>
    <property type="match status" value="1"/>
</dbReference>
<keyword evidence="7" id="KW-1185">Reference proteome</keyword>
<evidence type="ECO:0000256" key="2">
    <source>
        <dbReference type="ARBA" id="ARBA00022741"/>
    </source>
</evidence>
<keyword evidence="2" id="KW-0547">Nucleotide-binding</keyword>
<comment type="caution">
    <text evidence="6">The sequence shown here is derived from an EMBL/GenBank/DDBJ whole genome shotgun (WGS) entry which is preliminary data.</text>
</comment>
<dbReference type="GO" id="GO:0005524">
    <property type="term" value="F:ATP binding"/>
    <property type="evidence" value="ECO:0007669"/>
    <property type="project" value="UniProtKB-KW"/>
</dbReference>
<feature type="non-terminal residue" evidence="6">
    <location>
        <position position="233"/>
    </location>
</feature>
<keyword evidence="4" id="KW-0067">ATP-binding</keyword>
<evidence type="ECO:0000259" key="5">
    <source>
        <dbReference type="PROSITE" id="PS50011"/>
    </source>
</evidence>
<protein>
    <submittedName>
        <fullName evidence="6">Kinase-like domain-containing protein</fullName>
    </submittedName>
</protein>